<evidence type="ECO:0000313" key="2">
    <source>
        <dbReference type="EMBL" id="KAJ8359468.1"/>
    </source>
</evidence>
<dbReference type="GO" id="GO:0046983">
    <property type="term" value="F:protein dimerization activity"/>
    <property type="evidence" value="ECO:0007669"/>
    <property type="project" value="InterPro"/>
</dbReference>
<accession>A0A9Q1FIA9</accession>
<dbReference type="EMBL" id="JAINUF010000005">
    <property type="protein sequence ID" value="KAJ8359468.1"/>
    <property type="molecule type" value="Genomic_DNA"/>
</dbReference>
<dbReference type="AlphaFoldDB" id="A0A9Q1FIA9"/>
<gene>
    <name evidence="2" type="ORF">SKAU_G00159930</name>
</gene>
<dbReference type="PANTHER" id="PTHR47611:SF3">
    <property type="entry name" value="HAT C-TERMINAL DIMERISATION DOMAIN-CONTAINING PROTEIN"/>
    <property type="match status" value="1"/>
</dbReference>
<keyword evidence="3" id="KW-1185">Reference proteome</keyword>
<dbReference type="InterPro" id="IPR008906">
    <property type="entry name" value="HATC_C_dom"/>
</dbReference>
<dbReference type="Pfam" id="PF05699">
    <property type="entry name" value="Dimer_Tnp_hAT"/>
    <property type="match status" value="1"/>
</dbReference>
<dbReference type="SUPFAM" id="SSF53098">
    <property type="entry name" value="Ribonuclease H-like"/>
    <property type="match status" value="1"/>
</dbReference>
<reference evidence="2" key="1">
    <citation type="journal article" date="2023" name="Science">
        <title>Genome structures resolve the early diversification of teleost fishes.</title>
        <authorList>
            <person name="Parey E."/>
            <person name="Louis A."/>
            <person name="Montfort J."/>
            <person name="Bouchez O."/>
            <person name="Roques C."/>
            <person name="Iampietro C."/>
            <person name="Lluch J."/>
            <person name="Castinel A."/>
            <person name="Donnadieu C."/>
            <person name="Desvignes T."/>
            <person name="Floi Bucao C."/>
            <person name="Jouanno E."/>
            <person name="Wen M."/>
            <person name="Mejri S."/>
            <person name="Dirks R."/>
            <person name="Jansen H."/>
            <person name="Henkel C."/>
            <person name="Chen W.J."/>
            <person name="Zahm M."/>
            <person name="Cabau C."/>
            <person name="Klopp C."/>
            <person name="Thompson A.W."/>
            <person name="Robinson-Rechavi M."/>
            <person name="Braasch I."/>
            <person name="Lecointre G."/>
            <person name="Bobe J."/>
            <person name="Postlethwait J.H."/>
            <person name="Berthelot C."/>
            <person name="Roest Crollius H."/>
            <person name="Guiguen Y."/>
        </authorList>
    </citation>
    <scope>NUCLEOTIDE SEQUENCE</scope>
    <source>
        <strain evidence="2">WJC10195</strain>
    </source>
</reference>
<evidence type="ECO:0000259" key="1">
    <source>
        <dbReference type="Pfam" id="PF05699"/>
    </source>
</evidence>
<proteinExistence type="predicted"/>
<name>A0A9Q1FIA9_SYNKA</name>
<sequence length="164" mass="19143">MSDAVVSRLSGCWLWRLFWTRDSRFLKPYEGRREKLNSRVCRSSTDRQLTTQALTDGENLWDLLDIRVSEAQRVQSATADATVEVRRYLSDSYLPRTEDPLLYWEKHVAVYPHLYNLAKKYLSLPATSVPCERIFSKAGEVISRRRSRLKPSTAEKILFLNMNL</sequence>
<dbReference type="PANTHER" id="PTHR47611">
    <property type="entry name" value="HAT DIMERISATION DOMAIN, C-TERMINAL"/>
    <property type="match status" value="1"/>
</dbReference>
<dbReference type="InterPro" id="IPR012337">
    <property type="entry name" value="RNaseH-like_sf"/>
</dbReference>
<protein>
    <recommendedName>
        <fullName evidence="1">HAT C-terminal dimerisation domain-containing protein</fullName>
    </recommendedName>
</protein>
<organism evidence="2 3">
    <name type="scientific">Synaphobranchus kaupii</name>
    <name type="common">Kaup's arrowtooth eel</name>
    <dbReference type="NCBI Taxonomy" id="118154"/>
    <lineage>
        <taxon>Eukaryota</taxon>
        <taxon>Metazoa</taxon>
        <taxon>Chordata</taxon>
        <taxon>Craniata</taxon>
        <taxon>Vertebrata</taxon>
        <taxon>Euteleostomi</taxon>
        <taxon>Actinopterygii</taxon>
        <taxon>Neopterygii</taxon>
        <taxon>Teleostei</taxon>
        <taxon>Anguilliformes</taxon>
        <taxon>Synaphobranchidae</taxon>
        <taxon>Synaphobranchus</taxon>
    </lineage>
</organism>
<dbReference type="Proteomes" id="UP001152622">
    <property type="component" value="Chromosome 5"/>
</dbReference>
<comment type="caution">
    <text evidence="2">The sequence shown here is derived from an EMBL/GenBank/DDBJ whole genome shotgun (WGS) entry which is preliminary data.</text>
</comment>
<feature type="domain" description="HAT C-terminal dimerisation" evidence="1">
    <location>
        <begin position="84"/>
        <end position="164"/>
    </location>
</feature>
<dbReference type="OrthoDB" id="1607513at2759"/>
<evidence type="ECO:0000313" key="3">
    <source>
        <dbReference type="Proteomes" id="UP001152622"/>
    </source>
</evidence>